<dbReference type="OrthoDB" id="67388at2759"/>
<evidence type="ECO:0000313" key="14">
    <source>
        <dbReference type="Proteomes" id="UP000092124"/>
    </source>
</evidence>
<keyword evidence="3 11" id="KW-0138">CF(0)</keyword>
<evidence type="ECO:0000256" key="11">
    <source>
        <dbReference type="RuleBase" id="RU368017"/>
    </source>
</evidence>
<evidence type="ECO:0000256" key="1">
    <source>
        <dbReference type="ARBA" id="ARBA00007479"/>
    </source>
</evidence>
<evidence type="ECO:0000313" key="13">
    <source>
        <dbReference type="EMBL" id="OBS75698.1"/>
    </source>
</evidence>
<dbReference type="GO" id="GO:0045259">
    <property type="term" value="C:proton-transporting ATP synthase complex"/>
    <property type="evidence" value="ECO:0007669"/>
    <property type="project" value="UniProtKB-KW"/>
</dbReference>
<accession>A0A1A6HAU3</accession>
<dbReference type="PANTHER" id="PTHR12733:SF3">
    <property type="entry name" value="ATP SYNTHASE F(0) COMPLEX SUBUNIT B1, MITOCHONDRIAL"/>
    <property type="match status" value="1"/>
</dbReference>
<feature type="region of interest" description="Disordered" evidence="12">
    <location>
        <begin position="167"/>
        <end position="187"/>
    </location>
</feature>
<dbReference type="STRING" id="56216.A0A1A6HAU3"/>
<dbReference type="AlphaFoldDB" id="A0A1A6HAU3"/>
<feature type="compositionally biased region" description="Gly residues" evidence="12">
    <location>
        <begin position="173"/>
        <end position="184"/>
    </location>
</feature>
<evidence type="ECO:0000256" key="4">
    <source>
        <dbReference type="ARBA" id="ARBA00022781"/>
    </source>
</evidence>
<keyword evidence="8 11" id="KW-0472">Membrane</keyword>
<dbReference type="InterPro" id="IPR008688">
    <property type="entry name" value="ATP_synth_Bsub_B/MI25"/>
</dbReference>
<feature type="region of interest" description="Disordered" evidence="12">
    <location>
        <begin position="87"/>
        <end position="114"/>
    </location>
</feature>
<evidence type="ECO:0000256" key="2">
    <source>
        <dbReference type="ARBA" id="ARBA00022448"/>
    </source>
</evidence>
<evidence type="ECO:0000256" key="9">
    <source>
        <dbReference type="ARBA" id="ARBA00055529"/>
    </source>
</evidence>
<evidence type="ECO:0000256" key="3">
    <source>
        <dbReference type="ARBA" id="ARBA00022547"/>
    </source>
</evidence>
<keyword evidence="7 11" id="KW-0496">Mitochondrion</keyword>
<reference evidence="13 14" key="1">
    <citation type="submission" date="2016-06" db="EMBL/GenBank/DDBJ databases">
        <title>The Draft Genome Sequence and Annotation of the Desert Woodrat Neotoma lepida.</title>
        <authorList>
            <person name="Campbell M."/>
            <person name="Oakeson K.F."/>
            <person name="Yandell M."/>
            <person name="Halpert J.R."/>
            <person name="Dearing D."/>
        </authorList>
    </citation>
    <scope>NUCLEOTIDE SEQUENCE [LARGE SCALE GENOMIC DNA]</scope>
    <source>
        <strain evidence="13">417</strain>
        <tissue evidence="13">Liver</tissue>
    </source>
</reference>
<name>A0A1A6HAU3_NEOLE</name>
<evidence type="ECO:0000256" key="6">
    <source>
        <dbReference type="ARBA" id="ARBA00023065"/>
    </source>
</evidence>
<comment type="function">
    <text evidence="9 11">Subunit b, of the mitochondrial membrane ATP synthase complex (F(1)F(0) ATP synthase or Complex V) that produces ATP from ADP in the presence of a proton gradient across the membrane which is generated by electron transport complexes of the respiratory chain. ATP synthase complex consist of a soluble F(1) head domain - the catalytic core - and a membrane F(1) domain - the membrane proton channel. These two domains are linked by a central stalk rotating inside the F(1) region and a stationary peripheral stalk. During catalysis, ATP synthesis in the catalytic domain of F(1) is coupled via a rotary mechanism of the central stalk subunits to proton translocation. In vivo, can only synthesize ATP although its ATP hydrolase activity can be activated artificially in vitro. Part of the complex F(0) domain. Part of the complex F(0) domain and the peripheric stalk, which acts as a stator to hold the catalytic alpha(3)beta(3) subcomplex and subunit a/ATP6 static relative to the rotary elements.</text>
</comment>
<dbReference type="PANTHER" id="PTHR12733">
    <property type="entry name" value="MITOCHONDRIAL ATP SYNTHASE B CHAIN"/>
    <property type="match status" value="1"/>
</dbReference>
<proteinExistence type="inferred from homology"/>
<organism evidence="13 14">
    <name type="scientific">Neotoma lepida</name>
    <name type="common">Desert woodrat</name>
    <dbReference type="NCBI Taxonomy" id="56216"/>
    <lineage>
        <taxon>Eukaryota</taxon>
        <taxon>Metazoa</taxon>
        <taxon>Chordata</taxon>
        <taxon>Craniata</taxon>
        <taxon>Vertebrata</taxon>
        <taxon>Euteleostomi</taxon>
        <taxon>Mammalia</taxon>
        <taxon>Eutheria</taxon>
        <taxon>Euarchontoglires</taxon>
        <taxon>Glires</taxon>
        <taxon>Rodentia</taxon>
        <taxon>Myomorpha</taxon>
        <taxon>Muroidea</taxon>
        <taxon>Cricetidae</taxon>
        <taxon>Neotominae</taxon>
        <taxon>Neotoma</taxon>
    </lineage>
</organism>
<gene>
    <name evidence="13" type="ORF">A6R68_17850</name>
</gene>
<keyword evidence="2 11" id="KW-0813">Transport</keyword>
<keyword evidence="14" id="KW-1185">Reference proteome</keyword>
<dbReference type="GO" id="GO:0046933">
    <property type="term" value="F:proton-transporting ATP synthase activity, rotational mechanism"/>
    <property type="evidence" value="ECO:0007669"/>
    <property type="project" value="TreeGrafter"/>
</dbReference>
<evidence type="ECO:0000256" key="10">
    <source>
        <dbReference type="ARBA" id="ARBA00064647"/>
    </source>
</evidence>
<keyword evidence="4 11" id="KW-0375">Hydrogen ion transport</keyword>
<sequence>PEEHGQLGISGIACLPPLLEYEEKVHTGLIPEQFFQFLYPKTEINIINPETFSVISVVGLTVYVIQNYSASIGEFIDKLAKQKIHLTRSKASDHQRNSGYNRHGEGTGSSNSEAGLPLMFRRTTLLWPWRSLTSNGFSEYRHMVIYLTSFTLDCIFWDFWSSSSSSSSKSSGSGSGGSGGGSSGGSSSSFFIAWAFYI</sequence>
<dbReference type="GO" id="GO:0005743">
    <property type="term" value="C:mitochondrial inner membrane"/>
    <property type="evidence" value="ECO:0007669"/>
    <property type="project" value="UniProtKB-SubCell"/>
</dbReference>
<keyword evidence="6 11" id="KW-0406">Ion transport</keyword>
<comment type="subcellular location">
    <subcellularLocation>
        <location evidence="11">Mitochondrion</location>
    </subcellularLocation>
    <subcellularLocation>
        <location evidence="11">Mitochondrion inner membrane</location>
    </subcellularLocation>
</comment>
<comment type="similarity">
    <text evidence="1 11">Belongs to the eukaryotic ATPase B chain family.</text>
</comment>
<evidence type="ECO:0000256" key="8">
    <source>
        <dbReference type="ARBA" id="ARBA00023136"/>
    </source>
</evidence>
<comment type="subunit">
    <text evidence="10">Component of the ATP synthase complex composed at least of ATP5F1A/subunit alpha, ATP5F1B/subunit beta, ATP5MC1/subunit c (homooctomer), MT-ATP6/subunit a, MT-ATP8/subunit 8, ATP5ME/subunit e, ATP5MF/subunit f, ATP5MG/subunit g, ATP5MK/subunit k, ATP5MJ/subunit j, ATP5F1C/subunit gamma, ATP5F1D/subunit delta, ATP5F1E/subunit epsilon, ATP5PF/subunit F6, ATP5PB/subunit b, ATP5PD/subunit d, ATP5PO/subunit OSCP. ATP synthase complex consists of a soluble F(1) head domain (subunits alpha(3) and beta(3)) - the catalytic core - and a membrane F(0) domain - the membrane proton channel (subunits c, a, 8, e, f, g, k and j). These two domains are linked by a central stalk (subunits gamma, delta, and epsilon) rotating inside the F1 region and a stationary peripheral stalk (subunits F6, b, d, and OSCP).</text>
</comment>
<evidence type="ECO:0000256" key="7">
    <source>
        <dbReference type="ARBA" id="ARBA00023128"/>
    </source>
</evidence>
<dbReference type="EMBL" id="LZPO01035677">
    <property type="protein sequence ID" value="OBS75698.1"/>
    <property type="molecule type" value="Genomic_DNA"/>
</dbReference>
<evidence type="ECO:0000256" key="5">
    <source>
        <dbReference type="ARBA" id="ARBA00022792"/>
    </source>
</evidence>
<dbReference type="InterPro" id="IPR013837">
    <property type="entry name" value="ATP_synth_F0_suB"/>
</dbReference>
<keyword evidence="5 11" id="KW-0999">Mitochondrion inner membrane</keyword>
<feature type="non-terminal residue" evidence="13">
    <location>
        <position position="1"/>
    </location>
</feature>
<dbReference type="Proteomes" id="UP000092124">
    <property type="component" value="Unassembled WGS sequence"/>
</dbReference>
<comment type="caution">
    <text evidence="13">The sequence shown here is derived from an EMBL/GenBank/DDBJ whole genome shotgun (WGS) entry which is preliminary data.</text>
</comment>
<evidence type="ECO:0000256" key="12">
    <source>
        <dbReference type="SAM" id="MobiDB-lite"/>
    </source>
</evidence>
<dbReference type="Pfam" id="PF05405">
    <property type="entry name" value="Mt_ATP-synt_B"/>
    <property type="match status" value="1"/>
</dbReference>
<feature type="non-terminal residue" evidence="13">
    <location>
        <position position="198"/>
    </location>
</feature>
<comment type="subunit">
    <text evidence="11">F-type ATPases have 2 components, CF(1) - the catalytic core - and CF(0) - the membrane proton channel. CF(1) and CF(0) have multiple subunits.</text>
</comment>
<protein>
    <recommendedName>
        <fullName evidence="11">ATP synthase subunit b</fullName>
    </recommendedName>
</protein>